<evidence type="ECO:0000256" key="1">
    <source>
        <dbReference type="ARBA" id="ARBA00004123"/>
    </source>
</evidence>
<comment type="subcellular location">
    <subcellularLocation>
        <location evidence="1">Nucleus</location>
    </subcellularLocation>
</comment>
<dbReference type="AlphaFoldDB" id="A0A5C6PMD9"/>
<protein>
    <submittedName>
        <fullName evidence="6">General transcription factor IIF subunit 2</fullName>
    </submittedName>
</protein>
<dbReference type="SUPFAM" id="SSF50916">
    <property type="entry name" value="Rap30/74 interaction domains"/>
    <property type="match status" value="1"/>
</dbReference>
<accession>A0A5C6PMD9</accession>
<evidence type="ECO:0000256" key="5">
    <source>
        <dbReference type="ARBA" id="ARBA00023242"/>
    </source>
</evidence>
<keyword evidence="7" id="KW-1185">Reference proteome</keyword>
<evidence type="ECO:0000256" key="3">
    <source>
        <dbReference type="ARBA" id="ARBA00023125"/>
    </source>
</evidence>
<dbReference type="GO" id="GO:0006367">
    <property type="term" value="P:transcription initiation at RNA polymerase II promoter"/>
    <property type="evidence" value="ECO:0007669"/>
    <property type="project" value="InterPro"/>
</dbReference>
<evidence type="ECO:0000313" key="7">
    <source>
        <dbReference type="Proteomes" id="UP000324091"/>
    </source>
</evidence>
<dbReference type="GO" id="GO:0003677">
    <property type="term" value="F:DNA binding"/>
    <property type="evidence" value="ECO:0007669"/>
    <property type="project" value="UniProtKB-KW"/>
</dbReference>
<evidence type="ECO:0000256" key="2">
    <source>
        <dbReference type="ARBA" id="ARBA00023015"/>
    </source>
</evidence>
<name>A0A5C6PMD9_9TELE</name>
<dbReference type="EMBL" id="RHFK02000001">
    <property type="protein sequence ID" value="TWW80615.1"/>
    <property type="molecule type" value="Genomic_DNA"/>
</dbReference>
<comment type="caution">
    <text evidence="6">The sequence shown here is derived from an EMBL/GenBank/DDBJ whole genome shotgun (WGS) entry which is preliminary data.</text>
</comment>
<gene>
    <name evidence="6" type="ORF">D4764_01G0004300</name>
</gene>
<sequence>MWDVSSPCGMQDKVSFRLSEDLTSLAAAGEKDASPQVPRDHPFGMHAVGGQTLLTYSQSSTVIVSGASYACVAAEWDAWDDREKQLVSEVDVDTRVALETAAAGAATPAAAAYGSSHPGAVTLQTPLNSLFYDKTVPAKKMDDSRRTLTPDKVQHVEVAHV</sequence>
<dbReference type="Proteomes" id="UP000324091">
    <property type="component" value="Chromosome 1"/>
</dbReference>
<evidence type="ECO:0000256" key="4">
    <source>
        <dbReference type="ARBA" id="ARBA00023163"/>
    </source>
</evidence>
<keyword evidence="5" id="KW-0539">Nucleus</keyword>
<proteinExistence type="predicted"/>
<dbReference type="InterPro" id="IPR011039">
    <property type="entry name" value="TFIIF_interaction"/>
</dbReference>
<keyword evidence="2" id="KW-0805">Transcription regulation</keyword>
<reference evidence="6 7" key="1">
    <citation type="submission" date="2019-04" db="EMBL/GenBank/DDBJ databases">
        <title>Chromosome genome assembly for Takifugu flavidus.</title>
        <authorList>
            <person name="Xiao S."/>
        </authorList>
    </citation>
    <scope>NUCLEOTIDE SEQUENCE [LARGE SCALE GENOMIC DNA]</scope>
    <source>
        <strain evidence="6">HTHZ2018</strain>
        <tissue evidence="6">Muscle</tissue>
    </source>
</reference>
<keyword evidence="3" id="KW-0238">DNA-binding</keyword>
<dbReference type="GO" id="GO:0005634">
    <property type="term" value="C:nucleus"/>
    <property type="evidence" value="ECO:0007669"/>
    <property type="project" value="UniProtKB-SubCell"/>
</dbReference>
<evidence type="ECO:0000313" key="6">
    <source>
        <dbReference type="EMBL" id="TWW80615.1"/>
    </source>
</evidence>
<keyword evidence="4" id="KW-0804">Transcription</keyword>
<organism evidence="6 7">
    <name type="scientific">Takifugu flavidus</name>
    <name type="common">sansaifugu</name>
    <dbReference type="NCBI Taxonomy" id="433684"/>
    <lineage>
        <taxon>Eukaryota</taxon>
        <taxon>Metazoa</taxon>
        <taxon>Chordata</taxon>
        <taxon>Craniata</taxon>
        <taxon>Vertebrata</taxon>
        <taxon>Euteleostomi</taxon>
        <taxon>Actinopterygii</taxon>
        <taxon>Neopterygii</taxon>
        <taxon>Teleostei</taxon>
        <taxon>Neoteleostei</taxon>
        <taxon>Acanthomorphata</taxon>
        <taxon>Eupercaria</taxon>
        <taxon>Tetraodontiformes</taxon>
        <taxon>Tetradontoidea</taxon>
        <taxon>Tetraodontidae</taxon>
        <taxon>Takifugu</taxon>
    </lineage>
</organism>